<dbReference type="Proteomes" id="UP000195696">
    <property type="component" value="Unassembled WGS sequence"/>
</dbReference>
<sequence>MNEVMSNKNDQINKIGTQIRLQNRFWVLVRSHSI</sequence>
<accession>A0A1G4EU66</accession>
<evidence type="ECO:0000313" key="1">
    <source>
        <dbReference type="EMBL" id="SCB71514.1"/>
    </source>
</evidence>
<organism evidence="1 2">
    <name type="scientific">Bacillus mycoides</name>
    <dbReference type="NCBI Taxonomy" id="1405"/>
    <lineage>
        <taxon>Bacteria</taxon>
        <taxon>Bacillati</taxon>
        <taxon>Bacillota</taxon>
        <taxon>Bacilli</taxon>
        <taxon>Bacillales</taxon>
        <taxon>Bacillaceae</taxon>
        <taxon>Bacillus</taxon>
        <taxon>Bacillus cereus group</taxon>
    </lineage>
</organism>
<reference evidence="1 2" key="1">
    <citation type="submission" date="2016-08" db="EMBL/GenBank/DDBJ databases">
        <authorList>
            <person name="Seilhamer J.J."/>
        </authorList>
    </citation>
    <scope>NUCLEOTIDE SEQUENCE [LARGE SCALE GENOMIC DNA]</scope>
    <source>
        <strain evidence="1 2">SDA_GO95</strain>
    </source>
</reference>
<evidence type="ECO:0000313" key="2">
    <source>
        <dbReference type="Proteomes" id="UP000195696"/>
    </source>
</evidence>
<dbReference type="EMBL" id="FMAK01000072">
    <property type="protein sequence ID" value="SCB71514.1"/>
    <property type="molecule type" value="Genomic_DNA"/>
</dbReference>
<protein>
    <submittedName>
        <fullName evidence="1">Uncharacterized protein</fullName>
    </submittedName>
</protein>
<proteinExistence type="predicted"/>
<dbReference type="AlphaFoldDB" id="A0A1G4EU66"/>
<name>A0A1G4EU66_BACMY</name>
<gene>
    <name evidence="1" type="ORF">BWGO95_05756</name>
</gene>